<protein>
    <submittedName>
        <fullName evidence="1">Uncharacterized protein</fullName>
    </submittedName>
</protein>
<keyword evidence="2" id="KW-1185">Reference proteome</keyword>
<reference evidence="1 2" key="1">
    <citation type="submission" date="2016-11" db="EMBL/GenBank/DDBJ databases">
        <title>The macronuclear genome of Stentor coeruleus: a giant cell with tiny introns.</title>
        <authorList>
            <person name="Slabodnick M."/>
            <person name="Ruby J.G."/>
            <person name="Reiff S.B."/>
            <person name="Swart E.C."/>
            <person name="Gosai S."/>
            <person name="Prabakaran S."/>
            <person name="Witkowska E."/>
            <person name="Larue G.E."/>
            <person name="Fisher S."/>
            <person name="Freeman R.M."/>
            <person name="Gunawardena J."/>
            <person name="Chu W."/>
            <person name="Stover N.A."/>
            <person name="Gregory B.D."/>
            <person name="Nowacki M."/>
            <person name="Derisi J."/>
            <person name="Roy S.W."/>
            <person name="Marshall W.F."/>
            <person name="Sood P."/>
        </authorList>
    </citation>
    <scope>NUCLEOTIDE SEQUENCE [LARGE SCALE GENOMIC DNA]</scope>
    <source>
        <strain evidence="1">WM001</strain>
    </source>
</reference>
<accession>A0A1R2B092</accession>
<dbReference type="EMBL" id="MPUH01001130">
    <property type="protein sequence ID" value="OMJ70050.1"/>
    <property type="molecule type" value="Genomic_DNA"/>
</dbReference>
<evidence type="ECO:0000313" key="2">
    <source>
        <dbReference type="Proteomes" id="UP000187209"/>
    </source>
</evidence>
<name>A0A1R2B092_9CILI</name>
<organism evidence="1 2">
    <name type="scientific">Stentor coeruleus</name>
    <dbReference type="NCBI Taxonomy" id="5963"/>
    <lineage>
        <taxon>Eukaryota</taxon>
        <taxon>Sar</taxon>
        <taxon>Alveolata</taxon>
        <taxon>Ciliophora</taxon>
        <taxon>Postciliodesmatophora</taxon>
        <taxon>Heterotrichea</taxon>
        <taxon>Heterotrichida</taxon>
        <taxon>Stentoridae</taxon>
        <taxon>Stentor</taxon>
    </lineage>
</organism>
<evidence type="ECO:0000313" key="1">
    <source>
        <dbReference type="EMBL" id="OMJ70050.1"/>
    </source>
</evidence>
<gene>
    <name evidence="1" type="ORF">SteCoe_32069</name>
</gene>
<proteinExistence type="predicted"/>
<sequence length="187" mass="21559">MNLTSEPCEKIEISAQADLGTESIAIFPISIIKRSDKSSKKILIPQKLTSIDPNLIFSNSLSGIIRKKKLHEKIFGTRISASSSKPIRKLKKFDYNDTLLKPQNRLKIDFTSNRMSAEVKTPVKLHNSWKHEGLHENFKDFSDVLVSKRAVLTYDRKEPGRFCELAQGFRGILKRRNPRYRNIKEFL</sequence>
<dbReference type="AlphaFoldDB" id="A0A1R2B092"/>
<dbReference type="Proteomes" id="UP000187209">
    <property type="component" value="Unassembled WGS sequence"/>
</dbReference>
<comment type="caution">
    <text evidence="1">The sequence shown here is derived from an EMBL/GenBank/DDBJ whole genome shotgun (WGS) entry which is preliminary data.</text>
</comment>